<proteinExistence type="predicted"/>
<dbReference type="Gene3D" id="3.30.565.10">
    <property type="entry name" value="Histidine kinase-like ATPase, C-terminal domain"/>
    <property type="match status" value="1"/>
</dbReference>
<keyword evidence="12" id="KW-0067">ATP-binding</keyword>
<feature type="transmembrane region" description="Helical" evidence="20">
    <location>
        <begin position="249"/>
        <end position="270"/>
    </location>
</feature>
<keyword evidence="23" id="KW-1185">Reference proteome</keyword>
<evidence type="ECO:0000313" key="22">
    <source>
        <dbReference type="EMBL" id="SFV73489.1"/>
    </source>
</evidence>
<dbReference type="InterPro" id="IPR005467">
    <property type="entry name" value="His_kinase_dom"/>
</dbReference>
<dbReference type="InterPro" id="IPR003661">
    <property type="entry name" value="HisK_dim/P_dom"/>
</dbReference>
<keyword evidence="18" id="KW-0175">Coiled coil</keyword>
<evidence type="ECO:0000256" key="8">
    <source>
        <dbReference type="ARBA" id="ARBA00022692"/>
    </source>
</evidence>
<dbReference type="Proteomes" id="UP000186323">
    <property type="component" value="Chromosome I"/>
</dbReference>
<dbReference type="SMART" id="SM00388">
    <property type="entry name" value="HisKA"/>
    <property type="match status" value="1"/>
</dbReference>
<organism evidence="22 23">
    <name type="scientific">Desulfovibrio piger</name>
    <dbReference type="NCBI Taxonomy" id="901"/>
    <lineage>
        <taxon>Bacteria</taxon>
        <taxon>Pseudomonadati</taxon>
        <taxon>Thermodesulfobacteriota</taxon>
        <taxon>Desulfovibrionia</taxon>
        <taxon>Desulfovibrionales</taxon>
        <taxon>Desulfovibrionaceae</taxon>
        <taxon>Desulfovibrio</taxon>
    </lineage>
</organism>
<keyword evidence="16 20" id="KW-0472">Membrane</keyword>
<dbReference type="OrthoDB" id="9773941at2"/>
<evidence type="ECO:0000256" key="10">
    <source>
        <dbReference type="ARBA" id="ARBA00022777"/>
    </source>
</evidence>
<feature type="compositionally biased region" description="Basic and acidic residues" evidence="19">
    <location>
        <begin position="543"/>
        <end position="556"/>
    </location>
</feature>
<evidence type="ECO:0000256" key="1">
    <source>
        <dbReference type="ARBA" id="ARBA00000085"/>
    </source>
</evidence>
<name>A0A1K1LFJ9_9BACT</name>
<evidence type="ECO:0000256" key="6">
    <source>
        <dbReference type="ARBA" id="ARBA00022553"/>
    </source>
</evidence>
<dbReference type="PANTHER" id="PTHR43065">
    <property type="entry name" value="SENSOR HISTIDINE KINASE"/>
    <property type="match status" value="1"/>
</dbReference>
<comment type="subcellular location">
    <subcellularLocation>
        <location evidence="2">Cell inner membrane</location>
        <topology evidence="2">Multi-pass membrane protein</topology>
    </subcellularLocation>
</comment>
<dbReference type="InterPro" id="IPR029151">
    <property type="entry name" value="Sensor-like_sf"/>
</dbReference>
<evidence type="ECO:0000313" key="23">
    <source>
        <dbReference type="Proteomes" id="UP000186323"/>
    </source>
</evidence>
<dbReference type="Pfam" id="PF00512">
    <property type="entry name" value="HisKA"/>
    <property type="match status" value="1"/>
</dbReference>
<evidence type="ECO:0000256" key="3">
    <source>
        <dbReference type="ARBA" id="ARBA00012438"/>
    </source>
</evidence>
<evidence type="ECO:0000256" key="9">
    <source>
        <dbReference type="ARBA" id="ARBA00022741"/>
    </source>
</evidence>
<evidence type="ECO:0000256" key="14">
    <source>
        <dbReference type="ARBA" id="ARBA00023012"/>
    </source>
</evidence>
<dbReference type="KEGG" id="dpg:DESPIGER_1653"/>
<keyword evidence="14" id="KW-0902">Two-component regulatory system</keyword>
<dbReference type="RefSeq" id="WP_072335311.1">
    <property type="nucleotide sequence ID" value="NZ_CALJDE010000003.1"/>
</dbReference>
<feature type="transmembrane region" description="Helical" evidence="20">
    <location>
        <begin position="72"/>
        <end position="95"/>
    </location>
</feature>
<evidence type="ECO:0000256" key="15">
    <source>
        <dbReference type="ARBA" id="ARBA00023016"/>
    </source>
</evidence>
<dbReference type="PROSITE" id="PS50109">
    <property type="entry name" value="HIS_KIN"/>
    <property type="match status" value="1"/>
</dbReference>
<evidence type="ECO:0000259" key="21">
    <source>
        <dbReference type="PROSITE" id="PS50109"/>
    </source>
</evidence>
<comment type="catalytic activity">
    <reaction evidence="1">
        <text>ATP + protein L-histidine = ADP + protein N-phospho-L-histidine.</text>
        <dbReference type="EC" id="2.7.13.3"/>
    </reaction>
</comment>
<sequence>MNFFRRCLSAAAALLDPRRHRLARAARRPRQTPGPSASGQDSGGMVANDQAVRENDCSQARSQLAQQQNTPLGLLLGGTAFVLILLVTLLALASIERNERAMSRLLAEKGSSLIMAFESMLRTSMRGEARVRLQILLKEMASTSDVQFIAVTMPDGTILAHSNGNRLGEILRINGEEADEKTMKMLAPGSRTRSAVLNMEGQRVFVVYRYFMQPPQGQQLPPGLPQPVIFLGLDLSPFEITRSQDRDHVFMLAGVAMLVGLACLLALYYAQRARESRRRQRRAEGEIRRLEEEIRRKEKLAAVGTLAAGVAHEIRNPLSSIKGYATYFGMRFPEGSEDRKAAGVMVREVERLNRVISELIGLSRPSDVRPVAAPLEDSVAHVLRLIAQDAEKRGVRLVNSLPADLPPARMDPDRLGQALLNICLNALDAMPGGGTLTLDCTVEKQHLVLSVTDTGQGIAPGNLSHIFDPYFTTKGHGTGLGLATVHKIVEALGGEVYVQSRQATADTPGRTTFFIRLPQAGKAAGHPADGPDRQAGGPAANRQKGEDQGEHQHSRG</sequence>
<feature type="domain" description="Histidine kinase" evidence="21">
    <location>
        <begin position="309"/>
        <end position="521"/>
    </location>
</feature>
<evidence type="ECO:0000256" key="17">
    <source>
        <dbReference type="ARBA" id="ARBA00044982"/>
    </source>
</evidence>
<keyword evidence="8 20" id="KW-0812">Transmembrane</keyword>
<dbReference type="SUPFAM" id="SSF103190">
    <property type="entry name" value="Sensory domain-like"/>
    <property type="match status" value="1"/>
</dbReference>
<feature type="region of interest" description="Disordered" evidence="19">
    <location>
        <begin position="519"/>
        <end position="556"/>
    </location>
</feature>
<keyword evidence="9" id="KW-0547">Nucleotide-binding</keyword>
<evidence type="ECO:0000256" key="19">
    <source>
        <dbReference type="SAM" id="MobiDB-lite"/>
    </source>
</evidence>
<keyword evidence="6" id="KW-0597">Phosphoprotein</keyword>
<dbReference type="InterPro" id="IPR036097">
    <property type="entry name" value="HisK_dim/P_sf"/>
</dbReference>
<keyword evidence="13 20" id="KW-1133">Transmembrane helix</keyword>
<keyword evidence="4" id="KW-1003">Cell membrane</keyword>
<evidence type="ECO:0000256" key="7">
    <source>
        <dbReference type="ARBA" id="ARBA00022679"/>
    </source>
</evidence>
<dbReference type="Pfam" id="PF02518">
    <property type="entry name" value="HATPase_c"/>
    <property type="match status" value="1"/>
</dbReference>
<keyword evidence="5" id="KW-0997">Cell inner membrane</keyword>
<dbReference type="PRINTS" id="PR00344">
    <property type="entry name" value="BCTRLSENSOR"/>
</dbReference>
<evidence type="ECO:0000256" key="4">
    <source>
        <dbReference type="ARBA" id="ARBA00022475"/>
    </source>
</evidence>
<dbReference type="SUPFAM" id="SSF55874">
    <property type="entry name" value="ATPase domain of HSP90 chaperone/DNA topoisomerase II/histidine kinase"/>
    <property type="match status" value="1"/>
</dbReference>
<keyword evidence="10" id="KW-0418">Kinase</keyword>
<dbReference type="Gene3D" id="1.10.287.130">
    <property type="match status" value="1"/>
</dbReference>
<dbReference type="InterPro" id="IPR003594">
    <property type="entry name" value="HATPase_dom"/>
</dbReference>
<gene>
    <name evidence="22" type="ORF">DESPIGER_1653</name>
</gene>
<dbReference type="PANTHER" id="PTHR43065:SF54">
    <property type="entry name" value="SENSOR PROTEIN ZRAS"/>
    <property type="match status" value="1"/>
</dbReference>
<evidence type="ECO:0000256" key="12">
    <source>
        <dbReference type="ARBA" id="ARBA00022840"/>
    </source>
</evidence>
<evidence type="ECO:0000256" key="16">
    <source>
        <dbReference type="ARBA" id="ARBA00023136"/>
    </source>
</evidence>
<evidence type="ECO:0000256" key="5">
    <source>
        <dbReference type="ARBA" id="ARBA00022519"/>
    </source>
</evidence>
<dbReference type="GO" id="GO:0005524">
    <property type="term" value="F:ATP binding"/>
    <property type="evidence" value="ECO:0007669"/>
    <property type="project" value="UniProtKB-KW"/>
</dbReference>
<dbReference type="InterPro" id="IPR036890">
    <property type="entry name" value="HATPase_C_sf"/>
</dbReference>
<dbReference type="SUPFAM" id="SSF47384">
    <property type="entry name" value="Homodimeric domain of signal transducing histidine kinase"/>
    <property type="match status" value="1"/>
</dbReference>
<feature type="region of interest" description="Disordered" evidence="19">
    <location>
        <begin position="23"/>
        <end position="45"/>
    </location>
</feature>
<feature type="coiled-coil region" evidence="18">
    <location>
        <begin position="273"/>
        <end position="300"/>
    </location>
</feature>
<dbReference type="CDD" id="cd00082">
    <property type="entry name" value="HisKA"/>
    <property type="match status" value="1"/>
</dbReference>
<protein>
    <recommendedName>
        <fullName evidence="17">Sensor histidine kinase ZraS</fullName>
        <ecNumber evidence="3">2.7.13.3</ecNumber>
    </recommendedName>
</protein>
<dbReference type="InterPro" id="IPR004358">
    <property type="entry name" value="Sig_transdc_His_kin-like_C"/>
</dbReference>
<dbReference type="NCBIfam" id="NF007688">
    <property type="entry name" value="PRK10364.1"/>
    <property type="match status" value="1"/>
</dbReference>
<evidence type="ECO:0000256" key="11">
    <source>
        <dbReference type="ARBA" id="ARBA00022833"/>
    </source>
</evidence>
<dbReference type="SMART" id="SM00387">
    <property type="entry name" value="HATPase_c"/>
    <property type="match status" value="1"/>
</dbReference>
<keyword evidence="15" id="KW-0346">Stress response</keyword>
<keyword evidence="11" id="KW-0862">Zinc</keyword>
<evidence type="ECO:0000256" key="18">
    <source>
        <dbReference type="SAM" id="Coils"/>
    </source>
</evidence>
<accession>A0A1K1LFJ9</accession>
<evidence type="ECO:0000256" key="20">
    <source>
        <dbReference type="SAM" id="Phobius"/>
    </source>
</evidence>
<evidence type="ECO:0000256" key="2">
    <source>
        <dbReference type="ARBA" id="ARBA00004429"/>
    </source>
</evidence>
<dbReference type="EMBL" id="LT630450">
    <property type="protein sequence ID" value="SFV73489.1"/>
    <property type="molecule type" value="Genomic_DNA"/>
</dbReference>
<dbReference type="EC" id="2.7.13.3" evidence="3"/>
<evidence type="ECO:0000256" key="13">
    <source>
        <dbReference type="ARBA" id="ARBA00022989"/>
    </source>
</evidence>
<dbReference type="GO" id="GO:0005886">
    <property type="term" value="C:plasma membrane"/>
    <property type="evidence" value="ECO:0007669"/>
    <property type="project" value="UniProtKB-SubCell"/>
</dbReference>
<dbReference type="Gene3D" id="3.30.450.20">
    <property type="entry name" value="PAS domain"/>
    <property type="match status" value="1"/>
</dbReference>
<reference evidence="23" key="1">
    <citation type="submission" date="2016-10" db="EMBL/GenBank/DDBJ databases">
        <authorList>
            <person name="Wegmann U."/>
        </authorList>
    </citation>
    <scope>NUCLEOTIDE SEQUENCE [LARGE SCALE GENOMIC DNA]</scope>
</reference>
<keyword evidence="7" id="KW-0808">Transferase</keyword>
<dbReference type="GO" id="GO:0000155">
    <property type="term" value="F:phosphorelay sensor kinase activity"/>
    <property type="evidence" value="ECO:0007669"/>
    <property type="project" value="InterPro"/>
</dbReference>
<dbReference type="AlphaFoldDB" id="A0A1K1LFJ9"/>